<feature type="region of interest" description="Disordered" evidence="1">
    <location>
        <begin position="125"/>
        <end position="148"/>
    </location>
</feature>
<protein>
    <submittedName>
        <fullName evidence="2">Uncharacterized protein</fullName>
    </submittedName>
</protein>
<organism evidence="2 3">
    <name type="scientific">Gymnopus androsaceus JB14</name>
    <dbReference type="NCBI Taxonomy" id="1447944"/>
    <lineage>
        <taxon>Eukaryota</taxon>
        <taxon>Fungi</taxon>
        <taxon>Dikarya</taxon>
        <taxon>Basidiomycota</taxon>
        <taxon>Agaricomycotina</taxon>
        <taxon>Agaricomycetes</taxon>
        <taxon>Agaricomycetidae</taxon>
        <taxon>Agaricales</taxon>
        <taxon>Marasmiineae</taxon>
        <taxon>Omphalotaceae</taxon>
        <taxon>Gymnopus</taxon>
    </lineage>
</organism>
<accession>A0A6A4GEQ7</accession>
<feature type="compositionally biased region" description="Basic and acidic residues" evidence="1">
    <location>
        <begin position="136"/>
        <end position="148"/>
    </location>
</feature>
<dbReference type="EMBL" id="ML770282">
    <property type="protein sequence ID" value="KAE9383928.1"/>
    <property type="molecule type" value="Genomic_DNA"/>
</dbReference>
<evidence type="ECO:0000313" key="2">
    <source>
        <dbReference type="EMBL" id="KAE9383928.1"/>
    </source>
</evidence>
<proteinExistence type="predicted"/>
<name>A0A6A4GEQ7_9AGAR</name>
<dbReference type="Proteomes" id="UP000799118">
    <property type="component" value="Unassembled WGS sequence"/>
</dbReference>
<keyword evidence="3" id="KW-1185">Reference proteome</keyword>
<reference evidence="2" key="1">
    <citation type="journal article" date="2019" name="Environ. Microbiol.">
        <title>Fungal ecological strategies reflected in gene transcription - a case study of two litter decomposers.</title>
        <authorList>
            <person name="Barbi F."/>
            <person name="Kohler A."/>
            <person name="Barry K."/>
            <person name="Baskaran P."/>
            <person name="Daum C."/>
            <person name="Fauchery L."/>
            <person name="Ihrmark K."/>
            <person name="Kuo A."/>
            <person name="LaButti K."/>
            <person name="Lipzen A."/>
            <person name="Morin E."/>
            <person name="Grigoriev I.V."/>
            <person name="Henrissat B."/>
            <person name="Lindahl B."/>
            <person name="Martin F."/>
        </authorList>
    </citation>
    <scope>NUCLEOTIDE SEQUENCE</scope>
    <source>
        <strain evidence="2">JB14</strain>
    </source>
</reference>
<evidence type="ECO:0000313" key="3">
    <source>
        <dbReference type="Proteomes" id="UP000799118"/>
    </source>
</evidence>
<sequence>MEGRIRYWHFSFSVNRKDEPASPRLALFQDAPVPAPTSQHQPLNALGPSPSTIVPPTYALHTTQPLPSHSFVAPFPFVITPSSECLKDPLNGYAVLGMLKPKVYLMGPPLYIRLDAKGIGGMGVGGNEESGEEGEEAKATGKGKEDGRWAQSGYWPNAVFRPLIQRKRRESMERRRGERPGERVGIGLVKMKHWRLRVNQTEAHKWTRIQIQIPKR</sequence>
<dbReference type="AlphaFoldDB" id="A0A6A4GEQ7"/>
<evidence type="ECO:0000256" key="1">
    <source>
        <dbReference type="SAM" id="MobiDB-lite"/>
    </source>
</evidence>
<gene>
    <name evidence="2" type="ORF">BT96DRAFT_706265</name>
</gene>
<dbReference type="OrthoDB" id="79252at2759"/>